<name>A0A6P8XG12_DROAB</name>
<dbReference type="OrthoDB" id="7866170at2759"/>
<protein>
    <submittedName>
        <fullName evidence="3">Uncharacterized protein LOC117563769</fullName>
    </submittedName>
</protein>
<evidence type="ECO:0000313" key="2">
    <source>
        <dbReference type="Proteomes" id="UP000515160"/>
    </source>
</evidence>
<keyword evidence="1" id="KW-0732">Signal</keyword>
<dbReference type="GeneID" id="117563769"/>
<evidence type="ECO:0000256" key="1">
    <source>
        <dbReference type="SAM" id="SignalP"/>
    </source>
</evidence>
<keyword evidence="2" id="KW-1185">Reference proteome</keyword>
<reference evidence="3" key="1">
    <citation type="submission" date="2025-08" db="UniProtKB">
        <authorList>
            <consortium name="RefSeq"/>
        </authorList>
    </citation>
    <scope>IDENTIFICATION</scope>
    <source>
        <strain evidence="3">15112-1751.03</strain>
        <tissue evidence="3">Whole Adult</tissue>
    </source>
</reference>
<gene>
    <name evidence="3" type="primary">LOC117563769</name>
</gene>
<dbReference type="RefSeq" id="XP_034098167.2">
    <property type="nucleotide sequence ID" value="XM_034242276.2"/>
</dbReference>
<dbReference type="AlphaFoldDB" id="A0A6P8XG12"/>
<evidence type="ECO:0000313" key="3">
    <source>
        <dbReference type="RefSeq" id="XP_034098167.2"/>
    </source>
</evidence>
<organism evidence="2 3">
    <name type="scientific">Drosophila albomicans</name>
    <name type="common">Fruit fly</name>
    <dbReference type="NCBI Taxonomy" id="7291"/>
    <lineage>
        <taxon>Eukaryota</taxon>
        <taxon>Metazoa</taxon>
        <taxon>Ecdysozoa</taxon>
        <taxon>Arthropoda</taxon>
        <taxon>Hexapoda</taxon>
        <taxon>Insecta</taxon>
        <taxon>Pterygota</taxon>
        <taxon>Neoptera</taxon>
        <taxon>Endopterygota</taxon>
        <taxon>Diptera</taxon>
        <taxon>Brachycera</taxon>
        <taxon>Muscomorpha</taxon>
        <taxon>Ephydroidea</taxon>
        <taxon>Drosophilidae</taxon>
        <taxon>Drosophila</taxon>
    </lineage>
</organism>
<feature type="chain" id="PRO_5039699368" evidence="1">
    <location>
        <begin position="22"/>
        <end position="238"/>
    </location>
</feature>
<feature type="signal peptide" evidence="1">
    <location>
        <begin position="1"/>
        <end position="21"/>
    </location>
</feature>
<sequence>MFKKSVLSLLLVVTCLALAAATQDAAARKAAPVQVQPRLLWLKRGESQQQSPIVIVQQPQDNNSNRHHYQQPPPPPYWSDYYSYPPQRPQRPQGLSDYPTIVIVNPNNAQNFTFDLPTTTAASTRRRSNIFNRRSSNPIVDLLQDSIDDDSEVISAADNVDNDGVITIPQQIPQPQKYAAEERNEELGDDELALLERQAERGLSPKNLISFLMQDKQRRRVQEAIAGIYLRNYNLNRK</sequence>
<accession>A0A6P8XG12</accession>
<dbReference type="Proteomes" id="UP000515160">
    <property type="component" value="Chromosome 2L"/>
</dbReference>
<proteinExistence type="predicted"/>